<evidence type="ECO:0000256" key="2">
    <source>
        <dbReference type="SAM" id="MobiDB-lite"/>
    </source>
</evidence>
<dbReference type="InterPro" id="IPR014352">
    <property type="entry name" value="FERM/acyl-CoA-bd_prot_sf"/>
</dbReference>
<dbReference type="SUPFAM" id="SSF47027">
    <property type="entry name" value="Acyl-CoA binding protein"/>
    <property type="match status" value="1"/>
</dbReference>
<keyword evidence="1" id="KW-0446">Lipid-binding</keyword>
<dbReference type="PANTHER" id="PTHR23310">
    <property type="entry name" value="ACYL-COA-BINDING PROTEIN, ACBP"/>
    <property type="match status" value="1"/>
</dbReference>
<proteinExistence type="predicted"/>
<feature type="domain" description="ACB" evidence="3">
    <location>
        <begin position="5"/>
        <end position="100"/>
    </location>
</feature>
<evidence type="ECO:0000313" key="4">
    <source>
        <dbReference type="EMBL" id="CDP34099.1"/>
    </source>
</evidence>
<evidence type="ECO:0000256" key="1">
    <source>
        <dbReference type="ARBA" id="ARBA00023121"/>
    </source>
</evidence>
<dbReference type="AlphaFoldDB" id="A0A060T009"/>
<accession>A0A060T009</accession>
<gene>
    <name evidence="4" type="ORF">GNLVRS02_ARAD1C04686g</name>
</gene>
<dbReference type="Gene3D" id="1.20.80.10">
    <property type="match status" value="1"/>
</dbReference>
<feature type="compositionally biased region" description="Low complexity" evidence="2">
    <location>
        <begin position="141"/>
        <end position="153"/>
    </location>
</feature>
<protein>
    <submittedName>
        <fullName evidence="4">ARAD1C04686p</fullName>
    </submittedName>
</protein>
<dbReference type="GO" id="GO:0006631">
    <property type="term" value="P:fatty acid metabolic process"/>
    <property type="evidence" value="ECO:0007669"/>
    <property type="project" value="TreeGrafter"/>
</dbReference>
<dbReference type="PANTHER" id="PTHR23310:SF133">
    <property type="entry name" value="COA BINDING PROTEIN, PUTATIVE (AFU_ORTHOLOGUE AFUA_1G12300)-RELATED"/>
    <property type="match status" value="1"/>
</dbReference>
<organism evidence="4">
    <name type="scientific">Blastobotrys adeninivorans</name>
    <name type="common">Yeast</name>
    <name type="synonym">Arxula adeninivorans</name>
    <dbReference type="NCBI Taxonomy" id="409370"/>
    <lineage>
        <taxon>Eukaryota</taxon>
        <taxon>Fungi</taxon>
        <taxon>Dikarya</taxon>
        <taxon>Ascomycota</taxon>
        <taxon>Saccharomycotina</taxon>
        <taxon>Dipodascomycetes</taxon>
        <taxon>Dipodascales</taxon>
        <taxon>Trichomonascaceae</taxon>
        <taxon>Blastobotrys</taxon>
    </lineage>
</organism>
<dbReference type="InterPro" id="IPR035984">
    <property type="entry name" value="Acyl-CoA-binding_sf"/>
</dbReference>
<sequence length="320" mass="34886">MADLIDQVFAKGIATVRELSSSGGGGLSRPPAETRARLYGLYKQATEGDVQGLMDRPVDDKDDINQKKWDAWKSCEGLGSAEAKKRYVGLLIETMRVYANGTSHAKEHLQQLDNMWQQIRDVDFSNSAPATGPPGPGPGPGVSVASALASGGADSRRSSPILPSSYIGTNMRLSRVPSLTSPAFAPAVPYPMGQSGASPFREDELSRFKRDTQRALDLLNDHIVALQAQVNDLSRGQKSMARDLGETRAYAAALGPSMSRRMLPIVHRLWLVTWAIGKRLLVDGAALFAVLYIVQWIRTGTRPRIKLPFSATLFLRLIRS</sequence>
<dbReference type="GO" id="GO:0000062">
    <property type="term" value="F:fatty-acyl-CoA binding"/>
    <property type="evidence" value="ECO:0007669"/>
    <property type="project" value="InterPro"/>
</dbReference>
<name>A0A060T009_BLAAD</name>
<dbReference type="EMBL" id="HG937693">
    <property type="protein sequence ID" value="CDP34099.1"/>
    <property type="molecule type" value="Genomic_DNA"/>
</dbReference>
<reference evidence="4" key="2">
    <citation type="submission" date="2014-06" db="EMBL/GenBank/DDBJ databases">
        <title>The complete genome of Blastobotrys (Arxula) adeninivorans LS3 - a yeast of biotechnological interest.</title>
        <authorList>
            <person name="Kunze G."/>
            <person name="Gaillardin C."/>
            <person name="Czernicka M."/>
            <person name="Durrens P."/>
            <person name="Martin T."/>
            <person name="Boer E."/>
            <person name="Gabaldon T."/>
            <person name="Cruz J."/>
            <person name="Talla E."/>
            <person name="Marck C."/>
            <person name="Goffeau A."/>
            <person name="Barbe V."/>
            <person name="Baret P."/>
            <person name="Baronian K."/>
            <person name="Beier S."/>
            <person name="Bleykasten C."/>
            <person name="Bode R."/>
            <person name="Casaregola S."/>
            <person name="Despons L."/>
            <person name="Fairhead C."/>
            <person name="Giersberg M."/>
            <person name="Gierski P."/>
            <person name="Hahnel U."/>
            <person name="Hartmann A."/>
            <person name="Jankowska D."/>
            <person name="Jubin C."/>
            <person name="Jung P."/>
            <person name="Lafontaine I."/>
            <person name="Leh-Louis V."/>
            <person name="Lemaire M."/>
            <person name="Marcet-Houben M."/>
            <person name="Mascher M."/>
            <person name="Morel G."/>
            <person name="Richard G.-F."/>
            <person name="Riechen J."/>
            <person name="Sacerdot C."/>
            <person name="Sarkar A."/>
            <person name="Savel G."/>
            <person name="Schacherer J."/>
            <person name="Sherman D."/>
            <person name="Straub M.-L."/>
            <person name="Stein N."/>
            <person name="Thierry A."/>
            <person name="Trautwein-Schult A."/>
            <person name="Westhof E."/>
            <person name="Worch S."/>
            <person name="Dujon B."/>
            <person name="Souciet J.-L."/>
            <person name="Wincker P."/>
            <person name="Scholz U."/>
            <person name="Neuveglise N."/>
        </authorList>
    </citation>
    <scope>NUCLEOTIDE SEQUENCE</scope>
    <source>
        <strain evidence="4">LS3</strain>
    </source>
</reference>
<dbReference type="Pfam" id="PF00887">
    <property type="entry name" value="ACBP"/>
    <property type="match status" value="1"/>
</dbReference>
<reference evidence="4" key="1">
    <citation type="submission" date="2014-02" db="EMBL/GenBank/DDBJ databases">
        <authorList>
            <person name="Genoscope - CEA"/>
        </authorList>
    </citation>
    <scope>NUCLEOTIDE SEQUENCE</scope>
    <source>
        <strain evidence="4">LS3</strain>
    </source>
</reference>
<dbReference type="PROSITE" id="PS51228">
    <property type="entry name" value="ACB_2"/>
    <property type="match status" value="1"/>
</dbReference>
<feature type="region of interest" description="Disordered" evidence="2">
    <location>
        <begin position="124"/>
        <end position="161"/>
    </location>
</feature>
<evidence type="ECO:0000259" key="3">
    <source>
        <dbReference type="PROSITE" id="PS51228"/>
    </source>
</evidence>
<dbReference type="InterPro" id="IPR000582">
    <property type="entry name" value="Acyl-CoA-binding_protein"/>
</dbReference>